<name>A0A1D7U258_9HYPH</name>
<dbReference type="SUPFAM" id="SSF46894">
    <property type="entry name" value="C-terminal effector domain of the bipartite response regulators"/>
    <property type="match status" value="1"/>
</dbReference>
<gene>
    <name evidence="6" type="ORF">BHK69_14225</name>
</gene>
<dbReference type="OrthoDB" id="54411at2"/>
<dbReference type="AlphaFoldDB" id="A0A1D7U258"/>
<evidence type="ECO:0000256" key="4">
    <source>
        <dbReference type="SAM" id="Phobius"/>
    </source>
</evidence>
<evidence type="ECO:0000256" key="3">
    <source>
        <dbReference type="SAM" id="MobiDB-lite"/>
    </source>
</evidence>
<evidence type="ECO:0000259" key="5">
    <source>
        <dbReference type="PROSITE" id="PS51755"/>
    </source>
</evidence>
<feature type="DNA-binding region" description="OmpR/PhoB-type" evidence="2">
    <location>
        <begin position="11"/>
        <end position="107"/>
    </location>
</feature>
<dbReference type="SUPFAM" id="SSF48452">
    <property type="entry name" value="TPR-like"/>
    <property type="match status" value="1"/>
</dbReference>
<evidence type="ECO:0000313" key="6">
    <source>
        <dbReference type="EMBL" id="AOO81457.1"/>
    </source>
</evidence>
<evidence type="ECO:0000256" key="1">
    <source>
        <dbReference type="ARBA" id="ARBA00023125"/>
    </source>
</evidence>
<evidence type="ECO:0000313" key="7">
    <source>
        <dbReference type="Proteomes" id="UP000094969"/>
    </source>
</evidence>
<keyword evidence="4" id="KW-0472">Membrane</keyword>
<feature type="domain" description="OmpR/PhoB-type" evidence="5">
    <location>
        <begin position="11"/>
        <end position="107"/>
    </location>
</feature>
<evidence type="ECO:0000256" key="2">
    <source>
        <dbReference type="PROSITE-ProRule" id="PRU01091"/>
    </source>
</evidence>
<feature type="transmembrane region" description="Helical" evidence="4">
    <location>
        <begin position="150"/>
        <end position="171"/>
    </location>
</feature>
<dbReference type="KEGG" id="bvv:BHK69_14225"/>
<dbReference type="InterPro" id="IPR036388">
    <property type="entry name" value="WH-like_DNA-bd_sf"/>
</dbReference>
<dbReference type="CDD" id="cd00383">
    <property type="entry name" value="trans_reg_C"/>
    <property type="match status" value="1"/>
</dbReference>
<dbReference type="Proteomes" id="UP000094969">
    <property type="component" value="Chromosome"/>
</dbReference>
<reference evidence="6 7" key="1">
    <citation type="journal article" date="2015" name="Antonie Van Leeuwenhoek">
        <title>Bosea vaviloviae sp. nov., a new species of slow-growing rhizobia isolated from nodules of the relict species Vavilovia formosa (Stev.) Fed.</title>
        <authorList>
            <person name="Safronova V.I."/>
            <person name="Kuznetsova I.G."/>
            <person name="Sazanova A.L."/>
            <person name="Kimeklis A.K."/>
            <person name="Belimov A.A."/>
            <person name="Andronov E.E."/>
            <person name="Pinaev A.G."/>
            <person name="Chizhevskaya E.P."/>
            <person name="Pukhaev A.R."/>
            <person name="Popov K.P."/>
            <person name="Willems A."/>
            <person name="Tikhonovich I.A."/>
        </authorList>
    </citation>
    <scope>NUCLEOTIDE SEQUENCE [LARGE SCALE GENOMIC DNA]</scope>
    <source>
        <strain evidence="6 7">Vaf18</strain>
    </source>
</reference>
<keyword evidence="7" id="KW-1185">Reference proteome</keyword>
<dbReference type="GO" id="GO:0000160">
    <property type="term" value="P:phosphorelay signal transduction system"/>
    <property type="evidence" value="ECO:0007669"/>
    <property type="project" value="InterPro"/>
</dbReference>
<dbReference type="InterPro" id="IPR001867">
    <property type="entry name" value="OmpR/PhoB-type_DNA-bd"/>
</dbReference>
<dbReference type="PROSITE" id="PS51755">
    <property type="entry name" value="OMPR_PHOB"/>
    <property type="match status" value="1"/>
</dbReference>
<accession>A0A1D7U258</accession>
<dbReference type="RefSeq" id="WP_069690671.1">
    <property type="nucleotide sequence ID" value="NZ_CP017147.1"/>
</dbReference>
<dbReference type="Gene3D" id="1.10.10.10">
    <property type="entry name" value="Winged helix-like DNA-binding domain superfamily/Winged helix DNA-binding domain"/>
    <property type="match status" value="1"/>
</dbReference>
<dbReference type="GO" id="GO:0006355">
    <property type="term" value="P:regulation of DNA-templated transcription"/>
    <property type="evidence" value="ECO:0007669"/>
    <property type="project" value="InterPro"/>
</dbReference>
<dbReference type="GO" id="GO:0003677">
    <property type="term" value="F:DNA binding"/>
    <property type="evidence" value="ECO:0007669"/>
    <property type="project" value="UniProtKB-UniRule"/>
</dbReference>
<feature type="compositionally biased region" description="Low complexity" evidence="3">
    <location>
        <begin position="124"/>
        <end position="135"/>
    </location>
</feature>
<proteinExistence type="predicted"/>
<dbReference type="InterPro" id="IPR016032">
    <property type="entry name" value="Sig_transdc_resp-reg_C-effctor"/>
</dbReference>
<dbReference type="Pfam" id="PF00486">
    <property type="entry name" value="Trans_reg_C"/>
    <property type="match status" value="1"/>
</dbReference>
<sequence length="460" mass="49138">MAGTDQLESPRPLLAFDGFVLDLARGVLTAEAREVVLRPKTTAVLAHLLAHAGEIVSRDALLTAVWGDVAVSDDSLTQCVSEIRRALGTTQAGMLQTHARRGYVMATRLRPVAPAADPSARLTPGAGPNAAMPPGSEAALQAGSRPRSRLAWAALVVAGFALVAGGLGLVFSATTWIGANRLPEPVAPSVVASAEPSPWEEARRLLAEGRNAQQGNGTYEERLRASLPLFLRALAVEPRLVEAASEAVFVHTNLRTTGASRDPELDLREAERLAALAMAARPEASLSLAAQAAVLRQQRRFAEAMVFYERAGADPIRVVDRANAGIMHLMLGDAEAALPPLRAALQESPLHQFSAGWRVLLGLAKLMTGQPSEAADDFLTSTALSFPTEERLFYRLVALNAAGRLAEAQALDANLRQRDLALLVRPLRALGMSDEPAYRARFETAVLAPLHRMGWAEIGR</sequence>
<dbReference type="STRING" id="1526658.BHK69_14225"/>
<feature type="region of interest" description="Disordered" evidence="3">
    <location>
        <begin position="115"/>
        <end position="140"/>
    </location>
</feature>
<organism evidence="6 7">
    <name type="scientific">Bosea vaviloviae</name>
    <dbReference type="NCBI Taxonomy" id="1526658"/>
    <lineage>
        <taxon>Bacteria</taxon>
        <taxon>Pseudomonadati</taxon>
        <taxon>Pseudomonadota</taxon>
        <taxon>Alphaproteobacteria</taxon>
        <taxon>Hyphomicrobiales</taxon>
        <taxon>Boseaceae</taxon>
        <taxon>Bosea</taxon>
    </lineage>
</organism>
<keyword evidence="4" id="KW-0812">Transmembrane</keyword>
<dbReference type="SMART" id="SM00862">
    <property type="entry name" value="Trans_reg_C"/>
    <property type="match status" value="1"/>
</dbReference>
<keyword evidence="1 2" id="KW-0238">DNA-binding</keyword>
<dbReference type="EMBL" id="CP017147">
    <property type="protein sequence ID" value="AOO81457.1"/>
    <property type="molecule type" value="Genomic_DNA"/>
</dbReference>
<dbReference type="Gene3D" id="1.25.40.10">
    <property type="entry name" value="Tetratricopeptide repeat domain"/>
    <property type="match status" value="1"/>
</dbReference>
<protein>
    <recommendedName>
        <fullName evidence="5">OmpR/PhoB-type domain-containing protein</fullName>
    </recommendedName>
</protein>
<dbReference type="InterPro" id="IPR011990">
    <property type="entry name" value="TPR-like_helical_dom_sf"/>
</dbReference>
<keyword evidence="4" id="KW-1133">Transmembrane helix</keyword>